<feature type="transmembrane region" description="Helical" evidence="1">
    <location>
        <begin position="12"/>
        <end position="34"/>
    </location>
</feature>
<reference evidence="2" key="1">
    <citation type="submission" date="2023-06" db="EMBL/GenBank/DDBJ databases">
        <title>Genomic of Agaribacillus aureum.</title>
        <authorList>
            <person name="Wang G."/>
        </authorList>
    </citation>
    <scope>NUCLEOTIDE SEQUENCE</scope>
    <source>
        <strain evidence="2">BMA12</strain>
    </source>
</reference>
<organism evidence="2 3">
    <name type="scientific">Agaribacillus aureus</name>
    <dbReference type="NCBI Taxonomy" id="3051825"/>
    <lineage>
        <taxon>Bacteria</taxon>
        <taxon>Pseudomonadati</taxon>
        <taxon>Bacteroidota</taxon>
        <taxon>Cytophagia</taxon>
        <taxon>Cytophagales</taxon>
        <taxon>Splendidivirgaceae</taxon>
        <taxon>Agaribacillus</taxon>
    </lineage>
</organism>
<keyword evidence="1" id="KW-0812">Transmembrane</keyword>
<keyword evidence="3" id="KW-1185">Reference proteome</keyword>
<name>A0ABT8LCT5_9BACT</name>
<accession>A0ABT8LCT5</accession>
<protein>
    <submittedName>
        <fullName evidence="2">Uncharacterized protein</fullName>
    </submittedName>
</protein>
<dbReference type="RefSeq" id="WP_346760364.1">
    <property type="nucleotide sequence ID" value="NZ_JAUJEB010000005.1"/>
</dbReference>
<sequence length="207" mass="23409">MELGKNKTLIGFVDLLTGFLASALVLMLIFSYSLNKGGDIAGGPRDYILYQVEVQGNDVERLKVQLFVKPPNAEWLETIVNQSGNPIVNSNHFLALDSQKFYAWGPARVFDENGQIVAGKVVYNIYGVSLLDSPGKWEVGILLYDRTDFDKYSYKELSDKDYGLRIKKSYKVKHVVNTRTTRGYIKNDLLNLGNFSDVSVNVERKRN</sequence>
<evidence type="ECO:0000313" key="2">
    <source>
        <dbReference type="EMBL" id="MDN5215026.1"/>
    </source>
</evidence>
<keyword evidence="1" id="KW-1133">Transmembrane helix</keyword>
<gene>
    <name evidence="2" type="ORF">QQ020_23295</name>
</gene>
<comment type="caution">
    <text evidence="2">The sequence shown here is derived from an EMBL/GenBank/DDBJ whole genome shotgun (WGS) entry which is preliminary data.</text>
</comment>
<dbReference type="Proteomes" id="UP001172083">
    <property type="component" value="Unassembled WGS sequence"/>
</dbReference>
<evidence type="ECO:0000256" key="1">
    <source>
        <dbReference type="SAM" id="Phobius"/>
    </source>
</evidence>
<proteinExistence type="predicted"/>
<keyword evidence="1" id="KW-0472">Membrane</keyword>
<dbReference type="EMBL" id="JAUJEB010000005">
    <property type="protein sequence ID" value="MDN5215026.1"/>
    <property type="molecule type" value="Genomic_DNA"/>
</dbReference>
<evidence type="ECO:0000313" key="3">
    <source>
        <dbReference type="Proteomes" id="UP001172083"/>
    </source>
</evidence>